<dbReference type="PROSITE" id="PS51186">
    <property type="entry name" value="GNAT"/>
    <property type="match status" value="1"/>
</dbReference>
<sequence length="264" mass="29815">MEVQPFNDNDVNLLVDLQPDGWPDITPSFRFYKVSSFCFPIKIIIDGKIAGIGATIIHHKIAWLGHIIVHPEHRGKGIGGYITKKLIDIANQHDCETINLVATDLGAPVYEKAGFTTETEYFFFKDIHIASALSPLVIPYKKEFREQIAEIDYLTSQEDRVFLFEEHLTGGLVYFNNNMVEGFYLPTLGEGLIIANTRAAGIELLKVHFNANDKVAFPKDNLYATTFLHENGYKEIRTAKRMILGKKRNVILSNIYNRIAGNIG</sequence>
<proteinExistence type="predicted"/>
<dbReference type="InterPro" id="IPR016181">
    <property type="entry name" value="Acyl_CoA_acyltransferase"/>
</dbReference>
<dbReference type="EMBL" id="BAAAZC010000002">
    <property type="protein sequence ID" value="GAA3957832.1"/>
    <property type="molecule type" value="Genomic_DNA"/>
</dbReference>
<comment type="caution">
    <text evidence="2">The sequence shown here is derived from an EMBL/GenBank/DDBJ whole genome shotgun (WGS) entry which is preliminary data.</text>
</comment>
<dbReference type="InterPro" id="IPR000182">
    <property type="entry name" value="GNAT_dom"/>
</dbReference>
<dbReference type="Gene3D" id="3.40.630.90">
    <property type="match status" value="1"/>
</dbReference>
<gene>
    <name evidence="2" type="ORF">GCM10022210_01300</name>
</gene>
<dbReference type="CDD" id="cd04301">
    <property type="entry name" value="NAT_SF"/>
    <property type="match status" value="1"/>
</dbReference>
<feature type="domain" description="N-acetyltransferase" evidence="1">
    <location>
        <begin position="1"/>
        <end position="145"/>
    </location>
</feature>
<protein>
    <recommendedName>
        <fullName evidence="1">N-acetyltransferase domain-containing protein</fullName>
    </recommendedName>
</protein>
<organism evidence="2 3">
    <name type="scientific">Mucilaginibacter dorajii</name>
    <dbReference type="NCBI Taxonomy" id="692994"/>
    <lineage>
        <taxon>Bacteria</taxon>
        <taxon>Pseudomonadati</taxon>
        <taxon>Bacteroidota</taxon>
        <taxon>Sphingobacteriia</taxon>
        <taxon>Sphingobacteriales</taxon>
        <taxon>Sphingobacteriaceae</taxon>
        <taxon>Mucilaginibacter</taxon>
    </lineage>
</organism>
<evidence type="ECO:0000313" key="2">
    <source>
        <dbReference type="EMBL" id="GAA3957832.1"/>
    </source>
</evidence>
<dbReference type="Proteomes" id="UP001500742">
    <property type="component" value="Unassembled WGS sequence"/>
</dbReference>
<dbReference type="InterPro" id="IPR039143">
    <property type="entry name" value="GNPNAT1-like"/>
</dbReference>
<reference evidence="3" key="1">
    <citation type="journal article" date="2019" name="Int. J. Syst. Evol. Microbiol.">
        <title>The Global Catalogue of Microorganisms (GCM) 10K type strain sequencing project: providing services to taxonomists for standard genome sequencing and annotation.</title>
        <authorList>
            <consortium name="The Broad Institute Genomics Platform"/>
            <consortium name="The Broad Institute Genome Sequencing Center for Infectious Disease"/>
            <person name="Wu L."/>
            <person name="Ma J."/>
        </authorList>
    </citation>
    <scope>NUCLEOTIDE SEQUENCE [LARGE SCALE GENOMIC DNA]</scope>
    <source>
        <strain evidence="3">JCM 16601</strain>
    </source>
</reference>
<dbReference type="PANTHER" id="PTHR13355">
    <property type="entry name" value="GLUCOSAMINE 6-PHOSPHATE N-ACETYLTRANSFERASE"/>
    <property type="match status" value="1"/>
</dbReference>
<keyword evidence="3" id="KW-1185">Reference proteome</keyword>
<dbReference type="Pfam" id="PF00583">
    <property type="entry name" value="Acetyltransf_1"/>
    <property type="match status" value="1"/>
</dbReference>
<dbReference type="RefSeq" id="WP_259092737.1">
    <property type="nucleotide sequence ID" value="NZ_BAAAZC010000002.1"/>
</dbReference>
<evidence type="ECO:0000313" key="3">
    <source>
        <dbReference type="Proteomes" id="UP001500742"/>
    </source>
</evidence>
<dbReference type="SUPFAM" id="SSF55729">
    <property type="entry name" value="Acyl-CoA N-acyltransferases (Nat)"/>
    <property type="match status" value="1"/>
</dbReference>
<name>A0ABP7P1W3_9SPHI</name>
<dbReference type="PANTHER" id="PTHR13355:SF15">
    <property type="entry name" value="GCN5-RELATED N-ACETYLTRANSFERASE 3, CHLOROPLASTIC"/>
    <property type="match status" value="1"/>
</dbReference>
<accession>A0ABP7P1W3</accession>
<evidence type="ECO:0000259" key="1">
    <source>
        <dbReference type="PROSITE" id="PS51186"/>
    </source>
</evidence>
<dbReference type="Gene3D" id="3.40.630.30">
    <property type="match status" value="1"/>
</dbReference>